<comment type="caution">
    <text evidence="4">The sequence shown here is derived from an EMBL/GenBank/DDBJ whole genome shotgun (WGS) entry which is preliminary data.</text>
</comment>
<protein>
    <submittedName>
        <fullName evidence="4">Hsp20/alpha crystallin family protein</fullName>
    </submittedName>
</protein>
<keyword evidence="5" id="KW-1185">Reference proteome</keyword>
<dbReference type="PROSITE" id="PS01031">
    <property type="entry name" value="SHSP"/>
    <property type="match status" value="1"/>
</dbReference>
<reference evidence="4 5" key="1">
    <citation type="journal article" date="2023" name="J. Phycol.">
        <title>Chrysosporum ovalisporum is synonymous with the true-branching cyanobacterium Umezakia natans (Nostocales/Aphanizomenonaceae).</title>
        <authorList>
            <person name="McGregor G.B."/>
            <person name="Sendall B.C."/>
            <person name="Niiyama Y."/>
            <person name="Tuji A."/>
            <person name="Willis A."/>
        </authorList>
    </citation>
    <scope>NUCLEOTIDE SEQUENCE [LARGE SCALE GENOMIC DNA]</scope>
    <source>
        <strain evidence="4 5">ANA360D</strain>
    </source>
</reference>
<dbReference type="RefSeq" id="WP_280652929.1">
    <property type="nucleotide sequence ID" value="NZ_JANQDH010000002.1"/>
</dbReference>
<proteinExistence type="inferred from homology"/>
<dbReference type="AlphaFoldDB" id="A0AA43GQH0"/>
<evidence type="ECO:0000256" key="2">
    <source>
        <dbReference type="RuleBase" id="RU003616"/>
    </source>
</evidence>
<evidence type="ECO:0000259" key="3">
    <source>
        <dbReference type="PROSITE" id="PS01031"/>
    </source>
</evidence>
<organism evidence="4 5">
    <name type="scientific">Chrysosporum bergii ANA360D</name>
    <dbReference type="NCBI Taxonomy" id="617107"/>
    <lineage>
        <taxon>Bacteria</taxon>
        <taxon>Bacillati</taxon>
        <taxon>Cyanobacteriota</taxon>
        <taxon>Cyanophyceae</taxon>
        <taxon>Nostocales</taxon>
        <taxon>Nodulariaceae</taxon>
        <taxon>Chrysosporum</taxon>
    </lineage>
</organism>
<dbReference type="InterPro" id="IPR008978">
    <property type="entry name" value="HSP20-like_chaperone"/>
</dbReference>
<feature type="domain" description="SHSP" evidence="3">
    <location>
        <begin position="39"/>
        <end position="152"/>
    </location>
</feature>
<dbReference type="Pfam" id="PF00011">
    <property type="entry name" value="HSP20"/>
    <property type="match status" value="1"/>
</dbReference>
<dbReference type="Proteomes" id="UP001159387">
    <property type="component" value="Unassembled WGS sequence"/>
</dbReference>
<dbReference type="InterPro" id="IPR031107">
    <property type="entry name" value="Small_HSP"/>
</dbReference>
<comment type="similarity">
    <text evidence="1 2">Belongs to the small heat shock protein (HSP20) family.</text>
</comment>
<dbReference type="EMBL" id="JANQDH010000002">
    <property type="protein sequence ID" value="MDH6058907.1"/>
    <property type="molecule type" value="Genomic_DNA"/>
</dbReference>
<dbReference type="SUPFAM" id="SSF49764">
    <property type="entry name" value="HSP20-like chaperones"/>
    <property type="match status" value="1"/>
</dbReference>
<dbReference type="PANTHER" id="PTHR11527">
    <property type="entry name" value="HEAT-SHOCK PROTEIN 20 FAMILY MEMBER"/>
    <property type="match status" value="1"/>
</dbReference>
<name>A0AA43GQH0_9CYAN</name>
<sequence length="154" mass="17522">MALIHWEPFREIEIIGRQMDQFLSEMTTLDRRNSDIFRSSKTGWVPAVELHDQGSELVLKVEIPGVKSEDLDIEVTQDTVSIAGEHHNKQSMESNGNIRSEFHYGKFKRIVTLPSKVQHQQVKADLKDGILTLSLPKLQPENNVFKVNLGNSQS</sequence>
<evidence type="ECO:0000313" key="4">
    <source>
        <dbReference type="EMBL" id="MDH6058907.1"/>
    </source>
</evidence>
<dbReference type="Gene3D" id="2.60.40.790">
    <property type="match status" value="1"/>
</dbReference>
<dbReference type="CDD" id="cd06464">
    <property type="entry name" value="ACD_sHsps-like"/>
    <property type="match status" value="1"/>
</dbReference>
<evidence type="ECO:0000256" key="1">
    <source>
        <dbReference type="PROSITE-ProRule" id="PRU00285"/>
    </source>
</evidence>
<accession>A0AA43GQH0</accession>
<dbReference type="InterPro" id="IPR002068">
    <property type="entry name" value="A-crystallin/Hsp20_dom"/>
</dbReference>
<evidence type="ECO:0000313" key="5">
    <source>
        <dbReference type="Proteomes" id="UP001159387"/>
    </source>
</evidence>
<gene>
    <name evidence="4" type="ORF">NWP17_00315</name>
</gene>